<dbReference type="InterPro" id="IPR000515">
    <property type="entry name" value="MetI-like"/>
</dbReference>
<evidence type="ECO:0000256" key="4">
    <source>
        <dbReference type="ARBA" id="ARBA00022692"/>
    </source>
</evidence>
<evidence type="ECO:0000256" key="5">
    <source>
        <dbReference type="ARBA" id="ARBA00022989"/>
    </source>
</evidence>
<comment type="subcellular location">
    <subcellularLocation>
        <location evidence="1 7">Cell membrane</location>
        <topology evidence="1 7">Multi-pass membrane protein</topology>
    </subcellularLocation>
</comment>
<dbReference type="Gene3D" id="1.10.3720.10">
    <property type="entry name" value="MetI-like"/>
    <property type="match status" value="1"/>
</dbReference>
<evidence type="ECO:0000313" key="9">
    <source>
        <dbReference type="EMBL" id="GAA3757625.1"/>
    </source>
</evidence>
<evidence type="ECO:0000256" key="1">
    <source>
        <dbReference type="ARBA" id="ARBA00004651"/>
    </source>
</evidence>
<feature type="transmembrane region" description="Helical" evidence="7">
    <location>
        <begin position="12"/>
        <end position="31"/>
    </location>
</feature>
<dbReference type="SUPFAM" id="SSF161098">
    <property type="entry name" value="MetI-like"/>
    <property type="match status" value="1"/>
</dbReference>
<evidence type="ECO:0000256" key="3">
    <source>
        <dbReference type="ARBA" id="ARBA00022475"/>
    </source>
</evidence>
<dbReference type="EMBL" id="BAABDD010000025">
    <property type="protein sequence ID" value="GAA3757625.1"/>
    <property type="molecule type" value="Genomic_DNA"/>
</dbReference>
<keyword evidence="6 7" id="KW-0472">Membrane</keyword>
<protein>
    <submittedName>
        <fullName evidence="9">ABC transporter permease</fullName>
    </submittedName>
</protein>
<feature type="transmembrane region" description="Helical" evidence="7">
    <location>
        <begin position="295"/>
        <end position="315"/>
    </location>
</feature>
<name>A0ABP7GD56_9ACTN</name>
<dbReference type="PANTHER" id="PTHR43163">
    <property type="entry name" value="DIPEPTIDE TRANSPORT SYSTEM PERMEASE PROTEIN DPPB-RELATED"/>
    <property type="match status" value="1"/>
</dbReference>
<accession>A0ABP7GD56</accession>
<evidence type="ECO:0000256" key="7">
    <source>
        <dbReference type="RuleBase" id="RU363032"/>
    </source>
</evidence>
<feature type="domain" description="ABC transmembrane type-1" evidence="8">
    <location>
        <begin position="97"/>
        <end position="313"/>
    </location>
</feature>
<dbReference type="Proteomes" id="UP001500908">
    <property type="component" value="Unassembled WGS sequence"/>
</dbReference>
<dbReference type="RefSeq" id="WP_344974634.1">
    <property type="nucleotide sequence ID" value="NZ_BAABDD010000025.1"/>
</dbReference>
<feature type="transmembrane region" description="Helical" evidence="7">
    <location>
        <begin position="103"/>
        <end position="121"/>
    </location>
</feature>
<evidence type="ECO:0000256" key="6">
    <source>
        <dbReference type="ARBA" id="ARBA00023136"/>
    </source>
</evidence>
<keyword evidence="10" id="KW-1185">Reference proteome</keyword>
<keyword evidence="2 7" id="KW-0813">Transport</keyword>
<feature type="transmembrane region" description="Helical" evidence="7">
    <location>
        <begin position="191"/>
        <end position="209"/>
    </location>
</feature>
<reference evidence="10" key="1">
    <citation type="journal article" date="2019" name="Int. J. Syst. Evol. Microbiol.">
        <title>The Global Catalogue of Microorganisms (GCM) 10K type strain sequencing project: providing services to taxonomists for standard genome sequencing and annotation.</title>
        <authorList>
            <consortium name="The Broad Institute Genomics Platform"/>
            <consortium name="The Broad Institute Genome Sequencing Center for Infectious Disease"/>
            <person name="Wu L."/>
            <person name="Ma J."/>
        </authorList>
    </citation>
    <scope>NUCLEOTIDE SEQUENCE [LARGE SCALE GENOMIC DNA]</scope>
    <source>
        <strain evidence="10">JCM 17137</strain>
    </source>
</reference>
<comment type="similarity">
    <text evidence="7">Belongs to the binding-protein-dependent transport system permease family.</text>
</comment>
<dbReference type="Pfam" id="PF00528">
    <property type="entry name" value="BPD_transp_1"/>
    <property type="match status" value="1"/>
</dbReference>
<keyword evidence="5 7" id="KW-1133">Transmembrane helix</keyword>
<keyword evidence="3" id="KW-1003">Cell membrane</keyword>
<feature type="transmembrane region" description="Helical" evidence="7">
    <location>
        <begin position="133"/>
        <end position="160"/>
    </location>
</feature>
<dbReference type="PANTHER" id="PTHR43163:SF6">
    <property type="entry name" value="DIPEPTIDE TRANSPORT SYSTEM PERMEASE PROTEIN DPPB-RELATED"/>
    <property type="match status" value="1"/>
</dbReference>
<dbReference type="CDD" id="cd06261">
    <property type="entry name" value="TM_PBP2"/>
    <property type="match status" value="1"/>
</dbReference>
<proteinExistence type="inferred from homology"/>
<comment type="caution">
    <text evidence="9">The sequence shown here is derived from an EMBL/GenBank/DDBJ whole genome shotgun (WGS) entry which is preliminary data.</text>
</comment>
<dbReference type="InterPro" id="IPR035906">
    <property type="entry name" value="MetI-like_sf"/>
</dbReference>
<feature type="transmembrane region" description="Helical" evidence="7">
    <location>
        <begin position="244"/>
        <end position="270"/>
    </location>
</feature>
<evidence type="ECO:0000313" key="10">
    <source>
        <dbReference type="Proteomes" id="UP001500908"/>
    </source>
</evidence>
<gene>
    <name evidence="9" type="ORF">GCM10022402_39840</name>
</gene>
<organism evidence="9 10">
    <name type="scientific">Salinactinospora qingdaonensis</name>
    <dbReference type="NCBI Taxonomy" id="702744"/>
    <lineage>
        <taxon>Bacteria</taxon>
        <taxon>Bacillati</taxon>
        <taxon>Actinomycetota</taxon>
        <taxon>Actinomycetes</taxon>
        <taxon>Streptosporangiales</taxon>
        <taxon>Nocardiopsidaceae</taxon>
        <taxon>Salinactinospora</taxon>
    </lineage>
</organism>
<dbReference type="PROSITE" id="PS50928">
    <property type="entry name" value="ABC_TM1"/>
    <property type="match status" value="1"/>
</dbReference>
<keyword evidence="4 7" id="KW-0812">Transmembrane</keyword>
<dbReference type="PROSITE" id="PS51257">
    <property type="entry name" value="PROKAR_LIPOPROTEIN"/>
    <property type="match status" value="1"/>
</dbReference>
<evidence type="ECO:0000259" key="8">
    <source>
        <dbReference type="PROSITE" id="PS50928"/>
    </source>
</evidence>
<sequence length="327" mass="34599">MARFLARRLLDHALVLLVAASCGYLLAATALDPRGNYTGPGSSTPPHVVESMLREYNLSDRVPLAQRYVTWVGGVVTGDFGQTWDGREVAGELARRIGVSARLLAVGFLGAAVTGVFLGAWTGARRGGVLDTVVTLGSFVLISVPTVVVAVSLQTAALWFNAAVGVDVLRTTGEFTPGVDTTSWAGAADRARHLVLPTLALALPMIALYSRYQRALMIDEADADYVRTARAKGRTRGAALFRHALPMALLPTVTYIGYSAALVFVGSVFVEKVFGWHGVGELLVDSIARGDVNTVAAVCCFGALCVAVAGLLADVAQMTLDPRLRVR</sequence>
<evidence type="ECO:0000256" key="2">
    <source>
        <dbReference type="ARBA" id="ARBA00022448"/>
    </source>
</evidence>